<dbReference type="EMBL" id="NHYE01001141">
    <property type="protein sequence ID" value="PPQ98167.1"/>
    <property type="molecule type" value="Genomic_DNA"/>
</dbReference>
<sequence length="365" mass="42073">MEDTSLYLVFTSAFPMVGIKFEARLLSNPHSPTSTRIDAFVQESYSPAICKSIMSPFLYEIGYSPPIAFSTSDIMKSATYRALYSEFSTFNDNQKFFQATCTTATAIAECSYMHNSPEVRLQIAKYSWCLVYIEDRAAELLPGLMKFQEGLFRTRRQEHAILQIFQDNLTDMYKWWDPVAANCINVSALDFITGLLVEEDQVYRDMPISDAASSWPYALRRKTGSAEAYAYMLFPEDTCPKTKAHTQVIEDINIIINLMNDLLSYHKEALNGDTNNYIHLRARSAGKALPEVLQDIADELRAINARIVNVLQVTHPESVKTYKHFLMGYTDFHFCSPRYRLKDLELEPWKEMDHRLYYEPRGTHR</sequence>
<organism evidence="3 4">
    <name type="scientific">Gymnopilus dilepis</name>
    <dbReference type="NCBI Taxonomy" id="231916"/>
    <lineage>
        <taxon>Eukaryota</taxon>
        <taxon>Fungi</taxon>
        <taxon>Dikarya</taxon>
        <taxon>Basidiomycota</taxon>
        <taxon>Agaricomycotina</taxon>
        <taxon>Agaricomycetes</taxon>
        <taxon>Agaricomycetidae</taxon>
        <taxon>Agaricales</taxon>
        <taxon>Agaricineae</taxon>
        <taxon>Hymenogastraceae</taxon>
        <taxon>Gymnopilus</taxon>
    </lineage>
</organism>
<proteinExistence type="inferred from homology"/>
<comment type="caution">
    <text evidence="3">The sequence shown here is derived from an EMBL/GenBank/DDBJ whole genome shotgun (WGS) entry which is preliminary data.</text>
</comment>
<dbReference type="OrthoDB" id="2998174at2759"/>
<evidence type="ECO:0008006" key="5">
    <source>
        <dbReference type="Google" id="ProtNLM"/>
    </source>
</evidence>
<dbReference type="Proteomes" id="UP000284706">
    <property type="component" value="Unassembled WGS sequence"/>
</dbReference>
<protein>
    <recommendedName>
        <fullName evidence="5">Terpene synthase</fullName>
    </recommendedName>
</protein>
<dbReference type="GO" id="GO:0016838">
    <property type="term" value="F:carbon-oxygen lyase activity, acting on phosphates"/>
    <property type="evidence" value="ECO:0007669"/>
    <property type="project" value="InterPro"/>
</dbReference>
<dbReference type="Gene3D" id="1.10.600.10">
    <property type="entry name" value="Farnesyl Diphosphate Synthase"/>
    <property type="match status" value="1"/>
</dbReference>
<name>A0A409Y564_9AGAR</name>
<evidence type="ECO:0000313" key="3">
    <source>
        <dbReference type="EMBL" id="PPQ98167.1"/>
    </source>
</evidence>
<comment type="similarity">
    <text evidence="1">Belongs to the trichodiene synthase family.</text>
</comment>
<dbReference type="InParanoid" id="A0A409Y564"/>
<evidence type="ECO:0000313" key="4">
    <source>
        <dbReference type="Proteomes" id="UP000284706"/>
    </source>
</evidence>
<keyword evidence="4" id="KW-1185">Reference proteome</keyword>
<dbReference type="AlphaFoldDB" id="A0A409Y564"/>
<accession>A0A409Y564</accession>
<dbReference type="SUPFAM" id="SSF48576">
    <property type="entry name" value="Terpenoid synthases"/>
    <property type="match status" value="1"/>
</dbReference>
<keyword evidence="2" id="KW-0456">Lyase</keyword>
<dbReference type="STRING" id="231916.A0A409Y564"/>
<dbReference type="Pfam" id="PF06330">
    <property type="entry name" value="TRI5"/>
    <property type="match status" value="1"/>
</dbReference>
<dbReference type="InterPro" id="IPR008949">
    <property type="entry name" value="Isoprenoid_synthase_dom_sf"/>
</dbReference>
<reference evidence="3 4" key="1">
    <citation type="journal article" date="2018" name="Evol. Lett.">
        <title>Horizontal gene cluster transfer increased hallucinogenic mushroom diversity.</title>
        <authorList>
            <person name="Reynolds H.T."/>
            <person name="Vijayakumar V."/>
            <person name="Gluck-Thaler E."/>
            <person name="Korotkin H.B."/>
            <person name="Matheny P.B."/>
            <person name="Slot J.C."/>
        </authorList>
    </citation>
    <scope>NUCLEOTIDE SEQUENCE [LARGE SCALE GENOMIC DNA]</scope>
    <source>
        <strain evidence="3 4">SRW20</strain>
    </source>
</reference>
<gene>
    <name evidence="3" type="ORF">CVT26_003213</name>
</gene>
<evidence type="ECO:0000256" key="1">
    <source>
        <dbReference type="ARBA" id="ARBA00007946"/>
    </source>
</evidence>
<dbReference type="InterPro" id="IPR024652">
    <property type="entry name" value="Trichodiene_synth"/>
</dbReference>
<evidence type="ECO:0000256" key="2">
    <source>
        <dbReference type="ARBA" id="ARBA00023239"/>
    </source>
</evidence>